<comment type="caution">
    <text evidence="1">The sequence shown here is derived from an EMBL/GenBank/DDBJ whole genome shotgun (WGS) entry which is preliminary data.</text>
</comment>
<keyword evidence="2" id="KW-1185">Reference proteome</keyword>
<dbReference type="RefSeq" id="WP_153534548.1">
    <property type="nucleotide sequence ID" value="NZ_WEGH01000002.1"/>
</dbReference>
<gene>
    <name evidence="1" type="ORF">ACRB68_42030</name>
</gene>
<reference evidence="1 2" key="1">
    <citation type="submission" date="2019-10" db="EMBL/GenBank/DDBJ databases">
        <title>Actinomadura rubteroloni sp. nov. and Actinomadura macrotermitis sp. nov., isolated from the gut of fungus growing-termite Macrotermes natalensis.</title>
        <authorList>
            <person name="Benndorf R."/>
            <person name="Martin K."/>
            <person name="Kuefner M."/>
            <person name="De Beer W."/>
            <person name="Kaster A.-K."/>
            <person name="Vollmers J."/>
            <person name="Poulsen M."/>
            <person name="Beemelmanns C."/>
        </authorList>
    </citation>
    <scope>NUCLEOTIDE SEQUENCE [LARGE SCALE GENOMIC DNA]</scope>
    <source>
        <strain evidence="1 2">RB68</strain>
    </source>
</reference>
<dbReference type="Proteomes" id="UP000487268">
    <property type="component" value="Unassembled WGS sequence"/>
</dbReference>
<dbReference type="AlphaFoldDB" id="A0A7K0BZ27"/>
<proteinExistence type="predicted"/>
<evidence type="ECO:0000313" key="1">
    <source>
        <dbReference type="EMBL" id="MQY06122.1"/>
    </source>
</evidence>
<evidence type="ECO:0000313" key="2">
    <source>
        <dbReference type="Proteomes" id="UP000487268"/>
    </source>
</evidence>
<name>A0A7K0BZ27_9ACTN</name>
<evidence type="ECO:0008006" key="3">
    <source>
        <dbReference type="Google" id="ProtNLM"/>
    </source>
</evidence>
<sequence>MLLSVYVHCLTDSQQAALAKLGWVSSKAKTEEDLSELDEILLGEPRPPEPAPCSIYELAIAYADDKRKTVKPDTMRGVIETLTKIVVATLNRRKTWPTHVQLGQALTTWALSDRAGAPPNALGEVLGWMADNSPDAGVLRDPEVLGKILDHLNRRLDGEPASPNVRSRRRSALFNFLEYAIAQGHLPANPLLFRWWGEIT</sequence>
<dbReference type="EMBL" id="WEGH01000002">
    <property type="protein sequence ID" value="MQY06122.1"/>
    <property type="molecule type" value="Genomic_DNA"/>
</dbReference>
<protein>
    <recommendedName>
        <fullName evidence="3">Core-binding (CB) domain-containing protein</fullName>
    </recommendedName>
</protein>
<accession>A0A7K0BZ27</accession>
<organism evidence="1 2">
    <name type="scientific">Actinomadura macrotermitis</name>
    <dbReference type="NCBI Taxonomy" id="2585200"/>
    <lineage>
        <taxon>Bacteria</taxon>
        <taxon>Bacillati</taxon>
        <taxon>Actinomycetota</taxon>
        <taxon>Actinomycetes</taxon>
        <taxon>Streptosporangiales</taxon>
        <taxon>Thermomonosporaceae</taxon>
        <taxon>Actinomadura</taxon>
    </lineage>
</organism>